<reference evidence="3 4" key="1">
    <citation type="submission" date="2015-09" db="EMBL/GenBank/DDBJ databases">
        <title>Genome Sequences of Mycobacterium immunogenum Isolates, Recuperated from a Chloraminated Drinking Water Distribution System Simulator Subjected to Episodes of Nitrification.</title>
        <authorList>
            <person name="Gomez-Alvarez V."/>
            <person name="Revetta R.P."/>
        </authorList>
    </citation>
    <scope>NUCLEOTIDE SEQUENCE [LARGE SCALE GENOMIC DNA]</scope>
    <source>
        <strain evidence="3 4">H076</strain>
    </source>
</reference>
<gene>
    <name evidence="3" type="ORF">AN912_27180</name>
</gene>
<keyword evidence="4" id="KW-1185">Reference proteome</keyword>
<dbReference type="Proteomes" id="UP000037962">
    <property type="component" value="Unassembled WGS sequence"/>
</dbReference>
<name>A0ABR5LK16_9MYCO</name>
<proteinExistence type="predicted"/>
<protein>
    <submittedName>
        <fullName evidence="3">Uncharacterized protein</fullName>
    </submittedName>
</protein>
<evidence type="ECO:0000256" key="1">
    <source>
        <dbReference type="SAM" id="MobiDB-lite"/>
    </source>
</evidence>
<comment type="caution">
    <text evidence="3">The sequence shown here is derived from an EMBL/GenBank/DDBJ whole genome shotgun (WGS) entry which is preliminary data.</text>
</comment>
<evidence type="ECO:0000313" key="4">
    <source>
        <dbReference type="Proteomes" id="UP000037962"/>
    </source>
</evidence>
<feature type="region of interest" description="Disordered" evidence="1">
    <location>
        <begin position="297"/>
        <end position="326"/>
    </location>
</feature>
<feature type="compositionally biased region" description="Low complexity" evidence="1">
    <location>
        <begin position="310"/>
        <end position="326"/>
    </location>
</feature>
<keyword evidence="2" id="KW-0812">Transmembrane</keyword>
<dbReference type="EMBL" id="LJFS01000055">
    <property type="protein sequence ID" value="KPG25348.1"/>
    <property type="molecule type" value="Genomic_DNA"/>
</dbReference>
<evidence type="ECO:0000313" key="3">
    <source>
        <dbReference type="EMBL" id="KPG25348.1"/>
    </source>
</evidence>
<feature type="transmembrane region" description="Helical" evidence="2">
    <location>
        <begin position="68"/>
        <end position="94"/>
    </location>
</feature>
<organism evidence="3 4">
    <name type="scientific">Mycobacteroides immunogenum</name>
    <dbReference type="NCBI Taxonomy" id="83262"/>
    <lineage>
        <taxon>Bacteria</taxon>
        <taxon>Bacillati</taxon>
        <taxon>Actinomycetota</taxon>
        <taxon>Actinomycetes</taxon>
        <taxon>Mycobacteriales</taxon>
        <taxon>Mycobacteriaceae</taxon>
        <taxon>Mycobacteroides</taxon>
    </lineage>
</organism>
<keyword evidence="2" id="KW-1133">Transmembrane helix</keyword>
<accession>A0ABR5LK16</accession>
<evidence type="ECO:0000256" key="2">
    <source>
        <dbReference type="SAM" id="Phobius"/>
    </source>
</evidence>
<sequence>MSGNRFRPSGWSHLRESQAPSVADIVAGRTVVDSSAPTLATRGGRALVSAFITPTGERVLRRVGYGRLFKIAGTLAVTLLVLLAALFAMATAAITATGPVSISGKLVPDASDVFGAGEDMAAAGRDGDITCHIRTTAPSTTVTVPEKAVTDPLSESLAVTPPSAPPDAVQPIPVKEDGSIDKADAQKLVEPVLPGTSALQADVWFMYRLAGLGDWDMFTAAYRDAGLRDDDESEDAPLRQVQMLNIRGVDMEPYRLVAAALTSVGEVTGRLKDPYSGFRDLIVTELVSGCLDGDPAVTDRATLPPPVMAPSPVAEEPAVPESSAGQ</sequence>
<keyword evidence="2" id="KW-0472">Membrane</keyword>